<name>I0INA0_LEPFC</name>
<reference evidence="2" key="2">
    <citation type="submission" date="2012-03" db="EMBL/GenBank/DDBJ databases">
        <title>The complete genome sequence of the pioneer microbe on fresh volcanic deposit, Leptospirillum ferrooxidans strain C2-3.</title>
        <authorList>
            <person name="Fujimura R."/>
            <person name="Sato Y."/>
            <person name="Nishizawa T."/>
            <person name="Nanba K."/>
            <person name="Oshima K."/>
            <person name="Hattori M."/>
            <person name="Kamijo T."/>
            <person name="Ohta H."/>
        </authorList>
    </citation>
    <scope>NUCLEOTIDE SEQUENCE [LARGE SCALE GENOMIC DNA]</scope>
    <source>
        <strain evidence="2">C2-3</strain>
    </source>
</reference>
<evidence type="ECO:0000313" key="1">
    <source>
        <dbReference type="EMBL" id="BAM06749.1"/>
    </source>
</evidence>
<dbReference type="AlphaFoldDB" id="I0INA0"/>
<gene>
    <name evidence="1" type="ordered locus">LFE_1046</name>
</gene>
<dbReference type="STRING" id="1162668.LFE_1046"/>
<dbReference type="RefSeq" id="WP_014449239.1">
    <property type="nucleotide sequence ID" value="NC_017094.1"/>
</dbReference>
<dbReference type="EMBL" id="AP012342">
    <property type="protein sequence ID" value="BAM06749.1"/>
    <property type="molecule type" value="Genomic_DNA"/>
</dbReference>
<organism evidence="1 2">
    <name type="scientific">Leptospirillum ferrooxidans (strain C2-3)</name>
    <dbReference type="NCBI Taxonomy" id="1162668"/>
    <lineage>
        <taxon>Bacteria</taxon>
        <taxon>Pseudomonadati</taxon>
        <taxon>Nitrospirota</taxon>
        <taxon>Nitrospiria</taxon>
        <taxon>Nitrospirales</taxon>
        <taxon>Nitrospiraceae</taxon>
        <taxon>Leptospirillum</taxon>
    </lineage>
</organism>
<protein>
    <submittedName>
        <fullName evidence="1">Uncharacterized protein</fullName>
    </submittedName>
</protein>
<dbReference type="PATRIC" id="fig|1162668.3.peg.1216"/>
<sequence>MVKMLIAARGWPGLAAAITAYRRGYDCRLIYEDAPSTGRLLGDSGPLSSWLSGMGISFEDSFFQKNIPSLLYTGERWELLGIYNVLTEAHLAEKNRFYHDLKPIDTPLFQKVRNDLSQSFERAEHYHSFAGKTLGWFRSPVRKAKRLLLKHKVLKNIHSIFDWEPLFFALESAMGFSEKDCLTVQRIVLSLFLGQLHHVNEAALFEKLLSDATRLGIRVEKAGSAPIEIQKEGGRGFIDSQTNERFDRVLDLSSSCHPRGGERMEIRIPCLLYPELWPDMILIPGGGSQKPFFLEVLDKQEQDLVAKVHFSGPSESVLSKLSDLFHSEPGEMVVGEIPEDARPILSLEGRSPHFRRSGPYAFRDGTFSLLTDPSMLPFFGEDWVVSLYESLPNLKKP</sequence>
<dbReference type="Proteomes" id="UP000007382">
    <property type="component" value="Chromosome"/>
</dbReference>
<reference evidence="1 2" key="1">
    <citation type="journal article" date="2012" name="J. Bacteriol.">
        <title>Complete Genome Sequence of Leptospirillum ferrooxidans Strain C2-3, Isolated from a Fresh Volcanic Ash Deposit on the Island of Miyake, Japan.</title>
        <authorList>
            <person name="Fujimura R."/>
            <person name="Sato Y."/>
            <person name="Nishizawa T."/>
            <person name="Oshima K."/>
            <person name="Kim S.-W."/>
            <person name="Hattori M."/>
            <person name="Kamijo T."/>
            <person name="Ohta H."/>
        </authorList>
    </citation>
    <scope>NUCLEOTIDE SEQUENCE [LARGE SCALE GENOMIC DNA]</scope>
    <source>
        <strain evidence="1 2">C2-3</strain>
    </source>
</reference>
<proteinExistence type="predicted"/>
<evidence type="ECO:0000313" key="2">
    <source>
        <dbReference type="Proteomes" id="UP000007382"/>
    </source>
</evidence>
<dbReference type="HOGENOM" id="CLU_694079_0_0_0"/>
<keyword evidence="2" id="KW-1185">Reference proteome</keyword>
<accession>I0INA0</accession>
<dbReference type="KEGG" id="lfc:LFE_1046"/>